<evidence type="ECO:0000313" key="8">
    <source>
        <dbReference type="Proteomes" id="UP000265300"/>
    </source>
</evidence>
<accession>A0A340Y0V7</accession>
<organism evidence="8 9">
    <name type="scientific">Lipotes vexillifer</name>
    <name type="common">Yangtze river dolphin</name>
    <dbReference type="NCBI Taxonomy" id="118797"/>
    <lineage>
        <taxon>Eukaryota</taxon>
        <taxon>Metazoa</taxon>
        <taxon>Chordata</taxon>
        <taxon>Craniata</taxon>
        <taxon>Vertebrata</taxon>
        <taxon>Euteleostomi</taxon>
        <taxon>Mammalia</taxon>
        <taxon>Eutheria</taxon>
        <taxon>Laurasiatheria</taxon>
        <taxon>Artiodactyla</taxon>
        <taxon>Whippomorpha</taxon>
        <taxon>Cetacea</taxon>
        <taxon>Odontoceti</taxon>
        <taxon>Lipotidae</taxon>
        <taxon>Lipotes</taxon>
    </lineage>
</organism>
<dbReference type="CTD" id="1748"/>
<proteinExistence type="predicted"/>
<dbReference type="FunFam" id="1.10.10.60:FF:000295">
    <property type="entry name" value="Distal-less homeobox 4"/>
    <property type="match status" value="1"/>
</dbReference>
<dbReference type="Proteomes" id="UP000265300">
    <property type="component" value="Unplaced"/>
</dbReference>
<dbReference type="PANTHER" id="PTHR24327:SF21">
    <property type="entry name" value="HOMEOBOX PROTEIN DLX-4"/>
    <property type="match status" value="1"/>
</dbReference>
<feature type="domain" description="Homeobox" evidence="7">
    <location>
        <begin position="109"/>
        <end position="192"/>
    </location>
</feature>
<dbReference type="SMART" id="SM00389">
    <property type="entry name" value="HOX"/>
    <property type="match status" value="1"/>
</dbReference>
<dbReference type="KEGG" id="lve:103073981"/>
<feature type="DNA-binding region" description="Homeobox" evidence="4">
    <location>
        <begin position="111"/>
        <end position="193"/>
    </location>
</feature>
<comment type="subcellular location">
    <subcellularLocation>
        <location evidence="4 5">Nucleus</location>
    </subcellularLocation>
</comment>
<dbReference type="STRING" id="118797.A0A340Y0V7"/>
<dbReference type="GO" id="GO:0005634">
    <property type="term" value="C:nucleus"/>
    <property type="evidence" value="ECO:0007669"/>
    <property type="project" value="UniProtKB-SubCell"/>
</dbReference>
<dbReference type="GO" id="GO:0000981">
    <property type="term" value="F:DNA-binding transcription factor activity, RNA polymerase II-specific"/>
    <property type="evidence" value="ECO:0007669"/>
    <property type="project" value="TreeGrafter"/>
</dbReference>
<dbReference type="Pfam" id="PF00046">
    <property type="entry name" value="Homeodomain"/>
    <property type="match status" value="1"/>
</dbReference>
<evidence type="ECO:0000256" key="2">
    <source>
        <dbReference type="ARBA" id="ARBA00023155"/>
    </source>
</evidence>
<dbReference type="RefSeq" id="XP_007465135.1">
    <property type="nucleotide sequence ID" value="XM_007465073.1"/>
</dbReference>
<dbReference type="InterPro" id="IPR050460">
    <property type="entry name" value="Distal-less_Homeobox_TF"/>
</dbReference>
<evidence type="ECO:0000259" key="7">
    <source>
        <dbReference type="PROSITE" id="PS50071"/>
    </source>
</evidence>
<dbReference type="GO" id="GO:0030154">
    <property type="term" value="P:cell differentiation"/>
    <property type="evidence" value="ECO:0007669"/>
    <property type="project" value="TreeGrafter"/>
</dbReference>
<dbReference type="InterPro" id="IPR001356">
    <property type="entry name" value="HD"/>
</dbReference>
<dbReference type="InParanoid" id="A0A340Y0V7"/>
<feature type="region of interest" description="Disordered" evidence="6">
    <location>
        <begin position="194"/>
        <end position="229"/>
    </location>
</feature>
<keyword evidence="8" id="KW-1185">Reference proteome</keyword>
<dbReference type="InterPro" id="IPR009057">
    <property type="entry name" value="Homeodomain-like_sf"/>
</dbReference>
<reference evidence="9" key="1">
    <citation type="submission" date="2025-08" db="UniProtKB">
        <authorList>
            <consortium name="RefSeq"/>
        </authorList>
    </citation>
    <scope>IDENTIFICATION</scope>
</reference>
<dbReference type="GeneID" id="103073981"/>
<evidence type="ECO:0000313" key="9">
    <source>
        <dbReference type="RefSeq" id="XP_007465135.1"/>
    </source>
</evidence>
<gene>
    <name evidence="9" type="primary">DLX4</name>
</gene>
<feature type="compositionally biased region" description="Basic and acidic residues" evidence="6">
    <location>
        <begin position="82"/>
        <end position="92"/>
    </location>
</feature>
<sequence>MTSLPCPLPGPDASKAVFPDIAPVPSVVAAYQLGLSPATAAASDLPYSGPYGHVLPYPYTGPATPGDSYLPCQLPTAPSQKSHQEREPDSEKPPLSPEPSERRPQASTKKLRKPRTIYSSLQLQHLNQRFQHTQYLALPERAQLAAQLGLTQTQVGPVPSFLHANPPQVCSLGTHPQVKIWFQNKRSKYKKLLKQNSGGQEGDFPGRSPSLSPCSPPLPSPWDLPKAGALPTSGYGNNFGAWYQRHSPDVLAPPQMM</sequence>
<feature type="region of interest" description="Disordered" evidence="6">
    <location>
        <begin position="66"/>
        <end position="115"/>
    </location>
</feature>
<protein>
    <submittedName>
        <fullName evidence="9">Homeobox protein DLX-4 isoform X1</fullName>
    </submittedName>
</protein>
<keyword evidence="3 4" id="KW-0539">Nucleus</keyword>
<dbReference type="SUPFAM" id="SSF46689">
    <property type="entry name" value="Homeodomain-like"/>
    <property type="match status" value="1"/>
</dbReference>
<keyword evidence="2 4" id="KW-0371">Homeobox</keyword>
<evidence type="ECO:0000256" key="6">
    <source>
        <dbReference type="SAM" id="MobiDB-lite"/>
    </source>
</evidence>
<evidence type="ECO:0000256" key="3">
    <source>
        <dbReference type="ARBA" id="ARBA00023242"/>
    </source>
</evidence>
<evidence type="ECO:0000256" key="1">
    <source>
        <dbReference type="ARBA" id="ARBA00023125"/>
    </source>
</evidence>
<evidence type="ECO:0000256" key="4">
    <source>
        <dbReference type="PROSITE-ProRule" id="PRU00108"/>
    </source>
</evidence>
<keyword evidence="1 4" id="KW-0238">DNA-binding</keyword>
<dbReference type="FunCoup" id="A0A340Y0V7">
    <property type="interactions" value="8"/>
</dbReference>
<dbReference type="PANTHER" id="PTHR24327">
    <property type="entry name" value="HOMEOBOX PROTEIN"/>
    <property type="match status" value="1"/>
</dbReference>
<dbReference type="OrthoDB" id="9682086at2759"/>
<dbReference type="PROSITE" id="PS50071">
    <property type="entry name" value="HOMEOBOX_2"/>
    <property type="match status" value="1"/>
</dbReference>
<dbReference type="GO" id="GO:0000978">
    <property type="term" value="F:RNA polymerase II cis-regulatory region sequence-specific DNA binding"/>
    <property type="evidence" value="ECO:0007669"/>
    <property type="project" value="TreeGrafter"/>
</dbReference>
<evidence type="ECO:0000256" key="5">
    <source>
        <dbReference type="RuleBase" id="RU000682"/>
    </source>
</evidence>
<dbReference type="Gene3D" id="1.10.10.60">
    <property type="entry name" value="Homeodomain-like"/>
    <property type="match status" value="1"/>
</dbReference>
<dbReference type="AlphaFoldDB" id="A0A340Y0V7"/>
<dbReference type="CDD" id="cd00086">
    <property type="entry name" value="homeodomain"/>
    <property type="match status" value="1"/>
</dbReference>
<name>A0A340Y0V7_LIPVE</name>